<evidence type="ECO:0000313" key="2">
    <source>
        <dbReference type="EMBL" id="MDU0346707.1"/>
    </source>
</evidence>
<dbReference type="EMBL" id="JAWDIT010000004">
    <property type="protein sequence ID" value="MDU0346707.1"/>
    <property type="molecule type" value="Genomic_DNA"/>
</dbReference>
<accession>A0ABU3SQH1</accession>
<evidence type="ECO:0008006" key="4">
    <source>
        <dbReference type="Google" id="ProtNLM"/>
    </source>
</evidence>
<protein>
    <recommendedName>
        <fullName evidence="4">Yip1 domain-containing protein</fullName>
    </recommendedName>
</protein>
<keyword evidence="1" id="KW-0812">Transmembrane</keyword>
<comment type="caution">
    <text evidence="2">The sequence shown here is derived from an EMBL/GenBank/DDBJ whole genome shotgun (WGS) entry which is preliminary data.</text>
</comment>
<feature type="transmembrane region" description="Helical" evidence="1">
    <location>
        <begin position="124"/>
        <end position="148"/>
    </location>
</feature>
<proteinExistence type="predicted"/>
<keyword evidence="1" id="KW-0472">Membrane</keyword>
<organism evidence="2 3">
    <name type="scientific">Microbacterium phycohabitans</name>
    <dbReference type="NCBI Taxonomy" id="3075993"/>
    <lineage>
        <taxon>Bacteria</taxon>
        <taxon>Bacillati</taxon>
        <taxon>Actinomycetota</taxon>
        <taxon>Actinomycetes</taxon>
        <taxon>Micrococcales</taxon>
        <taxon>Microbacteriaceae</taxon>
        <taxon>Microbacterium</taxon>
    </lineage>
</organism>
<evidence type="ECO:0000256" key="1">
    <source>
        <dbReference type="SAM" id="Phobius"/>
    </source>
</evidence>
<feature type="transmembrane region" description="Helical" evidence="1">
    <location>
        <begin position="40"/>
        <end position="61"/>
    </location>
</feature>
<keyword evidence="3" id="KW-1185">Reference proteome</keyword>
<gene>
    <name evidence="2" type="ORF">RWH44_13470</name>
</gene>
<dbReference type="RefSeq" id="WP_316004955.1">
    <property type="nucleotide sequence ID" value="NZ_JAWDIT010000004.1"/>
</dbReference>
<dbReference type="Proteomes" id="UP001261125">
    <property type="component" value="Unassembled WGS sequence"/>
</dbReference>
<feature type="transmembrane region" description="Helical" evidence="1">
    <location>
        <begin position="96"/>
        <end position="117"/>
    </location>
</feature>
<sequence length="162" mass="15725">MSSPSAPDGPVFAAPNAAPPVGTLLAPPPSTRRGRPLGTWALMLALVAGVLASAVAGFVAFRIARGAGPGLLAAGPATIDLRVLSPVRDLVLVGEVTFWIATVVGVTAVAMGIVATVRGSGRGAGIAAIVIGVLGPVVFGIFVALALVGGMATLPSGTGVSI</sequence>
<keyword evidence="1" id="KW-1133">Transmembrane helix</keyword>
<reference evidence="2 3" key="1">
    <citation type="submission" date="2023-09" db="EMBL/GenBank/DDBJ databases">
        <title>Microbacterium fusihabitans sp. nov., Microbacterium phycihabitans sp. nov., and Microbacterium cervinum sp. nov., isolated from dried seaweeds of beach.</title>
        <authorList>
            <person name="Lee S.D."/>
        </authorList>
    </citation>
    <scope>NUCLEOTIDE SEQUENCE [LARGE SCALE GENOMIC DNA]</scope>
    <source>
        <strain evidence="2 3">KSW2-29</strain>
    </source>
</reference>
<name>A0ABU3SQH1_9MICO</name>
<evidence type="ECO:0000313" key="3">
    <source>
        <dbReference type="Proteomes" id="UP001261125"/>
    </source>
</evidence>